<organism evidence="2 3">
    <name type="scientific">Didymosphaeria variabile</name>
    <dbReference type="NCBI Taxonomy" id="1932322"/>
    <lineage>
        <taxon>Eukaryota</taxon>
        <taxon>Fungi</taxon>
        <taxon>Dikarya</taxon>
        <taxon>Ascomycota</taxon>
        <taxon>Pezizomycotina</taxon>
        <taxon>Dothideomycetes</taxon>
        <taxon>Pleosporomycetidae</taxon>
        <taxon>Pleosporales</taxon>
        <taxon>Massarineae</taxon>
        <taxon>Didymosphaeriaceae</taxon>
        <taxon>Didymosphaeria</taxon>
    </lineage>
</organism>
<proteinExistence type="predicted"/>
<dbReference type="AlphaFoldDB" id="A0A9W8XEV4"/>
<feature type="compositionally biased region" description="Low complexity" evidence="1">
    <location>
        <begin position="72"/>
        <end position="93"/>
    </location>
</feature>
<evidence type="ECO:0000313" key="2">
    <source>
        <dbReference type="EMBL" id="KAJ4348334.1"/>
    </source>
</evidence>
<evidence type="ECO:0000313" key="3">
    <source>
        <dbReference type="Proteomes" id="UP001140513"/>
    </source>
</evidence>
<sequence length="147" mass="15881">MPPRRSGRNAAKPEGFFKELALQKRAEEAEEVAEQAPALKAPKRKTASKPKKSPPATKSGRVKKTKKKAAPKKPAAAPAATNPKSSSKTPSKKGASRDPRLQLDSTMKEPIPVYVPDDFEGDEKTPSPPSHRKIKIKNAKVSASSYT</sequence>
<name>A0A9W8XEV4_9PLEO</name>
<protein>
    <submittedName>
        <fullName evidence="2">Uncharacterized protein</fullName>
    </submittedName>
</protein>
<evidence type="ECO:0000256" key="1">
    <source>
        <dbReference type="SAM" id="MobiDB-lite"/>
    </source>
</evidence>
<keyword evidence="3" id="KW-1185">Reference proteome</keyword>
<dbReference type="Proteomes" id="UP001140513">
    <property type="component" value="Unassembled WGS sequence"/>
</dbReference>
<feature type="compositionally biased region" description="Basic residues" evidence="1">
    <location>
        <begin position="60"/>
        <end position="71"/>
    </location>
</feature>
<feature type="region of interest" description="Disordered" evidence="1">
    <location>
        <begin position="1"/>
        <end position="147"/>
    </location>
</feature>
<feature type="compositionally biased region" description="Basic and acidic residues" evidence="1">
    <location>
        <begin position="15"/>
        <end position="27"/>
    </location>
</feature>
<dbReference type="RefSeq" id="XP_056067722.1">
    <property type="nucleotide sequence ID" value="XM_056218457.1"/>
</dbReference>
<dbReference type="GeneID" id="80913238"/>
<feature type="compositionally biased region" description="Basic residues" evidence="1">
    <location>
        <begin position="41"/>
        <end position="52"/>
    </location>
</feature>
<comment type="caution">
    <text evidence="2">The sequence shown here is derived from an EMBL/GenBank/DDBJ whole genome shotgun (WGS) entry which is preliminary data.</text>
</comment>
<reference evidence="2" key="1">
    <citation type="submission" date="2022-10" db="EMBL/GenBank/DDBJ databases">
        <title>Tapping the CABI collections for fungal endophytes: first genome assemblies for Collariella, Neodidymelliopsis, Ascochyta clinopodiicola, Didymella pomorum, Didymosphaeria variabile, Neocosmospora piperis and Neocucurbitaria cava.</title>
        <authorList>
            <person name="Hill R."/>
        </authorList>
    </citation>
    <scope>NUCLEOTIDE SEQUENCE</scope>
    <source>
        <strain evidence="2">IMI 356815</strain>
    </source>
</reference>
<gene>
    <name evidence="2" type="ORF">N0V89_009708</name>
</gene>
<dbReference type="EMBL" id="JAPEUX010000007">
    <property type="protein sequence ID" value="KAJ4348334.1"/>
    <property type="molecule type" value="Genomic_DNA"/>
</dbReference>
<accession>A0A9W8XEV4</accession>